<evidence type="ECO:0000313" key="1">
    <source>
        <dbReference type="EMBL" id="QHU04846.1"/>
    </source>
</evidence>
<protein>
    <submittedName>
        <fullName evidence="1">Uncharacterized protein</fullName>
    </submittedName>
</protein>
<accession>A0A6C0JJ80</accession>
<name>A0A6C0JJ80_9ZZZZ</name>
<reference evidence="1" key="1">
    <citation type="journal article" date="2020" name="Nature">
        <title>Giant virus diversity and host interactions through global metagenomics.</title>
        <authorList>
            <person name="Schulz F."/>
            <person name="Roux S."/>
            <person name="Paez-Espino D."/>
            <person name="Jungbluth S."/>
            <person name="Walsh D.A."/>
            <person name="Denef V.J."/>
            <person name="McMahon K.D."/>
            <person name="Konstantinidis K.T."/>
            <person name="Eloe-Fadrosh E.A."/>
            <person name="Kyrpides N.C."/>
            <person name="Woyke T."/>
        </authorList>
    </citation>
    <scope>NUCLEOTIDE SEQUENCE</scope>
    <source>
        <strain evidence="1">GVMAG-M-3300027708-5</strain>
    </source>
</reference>
<dbReference type="AlphaFoldDB" id="A0A6C0JJ80"/>
<proteinExistence type="predicted"/>
<dbReference type="EMBL" id="MN740404">
    <property type="protein sequence ID" value="QHU04846.1"/>
    <property type="molecule type" value="Genomic_DNA"/>
</dbReference>
<sequence length="66" mass="6857">MNAVTLGFAVVALLHGHVDGALALNLGLIKRYLDRGLDLCLDLGTSAKLLLGEDGAEIHFKNGGGK</sequence>
<organism evidence="1">
    <name type="scientific">viral metagenome</name>
    <dbReference type="NCBI Taxonomy" id="1070528"/>
    <lineage>
        <taxon>unclassified sequences</taxon>
        <taxon>metagenomes</taxon>
        <taxon>organismal metagenomes</taxon>
    </lineage>
</organism>